<dbReference type="GO" id="GO:0004252">
    <property type="term" value="F:serine-type endopeptidase activity"/>
    <property type="evidence" value="ECO:0007669"/>
    <property type="project" value="UniProtKB-UniRule"/>
</dbReference>
<dbReference type="InterPro" id="IPR015927">
    <property type="entry name" value="Peptidase_S24_S26A/B/C"/>
</dbReference>
<dbReference type="GO" id="GO:0006260">
    <property type="term" value="P:DNA replication"/>
    <property type="evidence" value="ECO:0007669"/>
    <property type="project" value="UniProtKB-UniRule"/>
</dbReference>
<keyword evidence="9 13" id="KW-0238">DNA-binding</keyword>
<dbReference type="RefSeq" id="WP_211346952.1">
    <property type="nucleotide sequence ID" value="NZ_RBXO01000001.1"/>
</dbReference>
<dbReference type="SUPFAM" id="SSF46785">
    <property type="entry name" value="Winged helix' DNA-binding domain"/>
    <property type="match status" value="1"/>
</dbReference>
<evidence type="ECO:0000256" key="15">
    <source>
        <dbReference type="SAM" id="MobiDB-lite"/>
    </source>
</evidence>
<evidence type="ECO:0000256" key="14">
    <source>
        <dbReference type="RuleBase" id="RU003991"/>
    </source>
</evidence>
<dbReference type="Gene3D" id="2.10.109.10">
    <property type="entry name" value="Umud Fragment, subunit A"/>
    <property type="match status" value="1"/>
</dbReference>
<dbReference type="EC" id="3.4.21.88" evidence="13"/>
<dbReference type="InterPro" id="IPR006200">
    <property type="entry name" value="LexA"/>
</dbReference>
<keyword evidence="10 13" id="KW-0804">Transcription</keyword>
<evidence type="ECO:0000256" key="3">
    <source>
        <dbReference type="ARBA" id="ARBA00022491"/>
    </source>
</evidence>
<dbReference type="PRINTS" id="PR00726">
    <property type="entry name" value="LEXASERPTASE"/>
</dbReference>
<name>A0A495VVY0_9PSEU</name>
<reference evidence="18 19" key="1">
    <citation type="submission" date="2018-10" db="EMBL/GenBank/DDBJ databases">
        <title>Sequencing the genomes of 1000 actinobacteria strains.</title>
        <authorList>
            <person name="Klenk H.-P."/>
        </authorList>
    </citation>
    <scope>NUCLEOTIDE SEQUENCE [LARGE SCALE GENOMIC DNA]</scope>
    <source>
        <strain evidence="18 19">DSM 43800</strain>
    </source>
</reference>
<dbReference type="CDD" id="cd06529">
    <property type="entry name" value="S24_LexA-like"/>
    <property type="match status" value="1"/>
</dbReference>
<feature type="domain" description="Peptidase S24/S26A/S26B/S26C" evidence="16">
    <location>
        <begin position="115"/>
        <end position="227"/>
    </location>
</feature>
<gene>
    <name evidence="13" type="primary">lexA</name>
    <name evidence="18" type="ORF">C8E97_1903</name>
</gene>
<evidence type="ECO:0000259" key="17">
    <source>
        <dbReference type="Pfam" id="PF01726"/>
    </source>
</evidence>
<dbReference type="AlphaFoldDB" id="A0A495VVY0"/>
<dbReference type="GO" id="GO:0006281">
    <property type="term" value="P:DNA repair"/>
    <property type="evidence" value="ECO:0007669"/>
    <property type="project" value="UniProtKB-UniRule"/>
</dbReference>
<dbReference type="GO" id="GO:0003677">
    <property type="term" value="F:DNA binding"/>
    <property type="evidence" value="ECO:0007669"/>
    <property type="project" value="UniProtKB-UniRule"/>
</dbReference>
<dbReference type="EMBL" id="RBXO01000001">
    <property type="protein sequence ID" value="RKT53344.1"/>
    <property type="molecule type" value="Genomic_DNA"/>
</dbReference>
<comment type="similarity">
    <text evidence="1 13 14">Belongs to the peptidase S24 family.</text>
</comment>
<dbReference type="GO" id="GO:0009432">
    <property type="term" value="P:SOS response"/>
    <property type="evidence" value="ECO:0007669"/>
    <property type="project" value="UniProtKB-UniRule"/>
</dbReference>
<feature type="domain" description="LexA repressor DNA-binding" evidence="17">
    <location>
        <begin position="29"/>
        <end position="91"/>
    </location>
</feature>
<keyword evidence="19" id="KW-1185">Reference proteome</keyword>
<evidence type="ECO:0000256" key="11">
    <source>
        <dbReference type="ARBA" id="ARBA00023204"/>
    </source>
</evidence>
<dbReference type="InterPro" id="IPR036390">
    <property type="entry name" value="WH_DNA-bd_sf"/>
</dbReference>
<protein>
    <recommendedName>
        <fullName evidence="13">LexA repressor</fullName>
        <ecNumber evidence="13">3.4.21.88</ecNumber>
    </recommendedName>
</protein>
<feature type="compositionally biased region" description="Basic and acidic residues" evidence="15">
    <location>
        <begin position="1"/>
        <end position="11"/>
    </location>
</feature>
<accession>A0A495VVY0</accession>
<evidence type="ECO:0000259" key="16">
    <source>
        <dbReference type="Pfam" id="PF00717"/>
    </source>
</evidence>
<feature type="DNA-binding region" description="H-T-H motif" evidence="13">
    <location>
        <begin position="54"/>
        <end position="74"/>
    </location>
</feature>
<dbReference type="Proteomes" id="UP000282084">
    <property type="component" value="Unassembled WGS sequence"/>
</dbReference>
<comment type="function">
    <text evidence="13">Represses a number of genes involved in the response to DNA damage (SOS response), including recA and lexA. In the presence of single-stranded DNA, RecA interacts with LexA causing an autocatalytic cleavage which disrupts the DNA-binding part of LexA, leading to derepression of the SOS regulon and eventually DNA repair.</text>
</comment>
<feature type="site" description="Cleavage; by autolysis" evidence="13">
    <location>
        <begin position="122"/>
        <end position="123"/>
    </location>
</feature>
<evidence type="ECO:0000256" key="12">
    <source>
        <dbReference type="ARBA" id="ARBA00023236"/>
    </source>
</evidence>
<dbReference type="HAMAP" id="MF_00015">
    <property type="entry name" value="LexA"/>
    <property type="match status" value="1"/>
</dbReference>
<evidence type="ECO:0000256" key="5">
    <source>
        <dbReference type="ARBA" id="ARBA00022763"/>
    </source>
</evidence>
<evidence type="ECO:0000313" key="19">
    <source>
        <dbReference type="Proteomes" id="UP000282084"/>
    </source>
</evidence>
<dbReference type="PANTHER" id="PTHR33516">
    <property type="entry name" value="LEXA REPRESSOR"/>
    <property type="match status" value="1"/>
</dbReference>
<keyword evidence="12 13" id="KW-0742">SOS response</keyword>
<keyword evidence="5 13" id="KW-0227">DNA damage</keyword>
<feature type="region of interest" description="Disordered" evidence="15">
    <location>
        <begin position="1"/>
        <end position="26"/>
    </location>
</feature>
<feature type="active site" description="For autocatalytic cleavage activity" evidence="13">
    <location>
        <position position="157"/>
    </location>
</feature>
<sequence length="233" mass="25152">MARKTDDDLRTAADAPSVPEPGDIAGNAGLTLRQRKVLDVIRDWLDRFGYPPSVREIGEAVGLTSTSSVAHQLRALERKGYLRRDPNRPRAVGVLPTEIVTGLDPASKPTPAYVPMLGRIAAGGPILAEESIEDVFPLPREIVGEGEVFLLKVVGDSMVDAAITDGDWVVVRQQPTADNGDVVAAMIDGEATVKTFKRRDGHVWLLPHNPAYQPILGDEASILGKVVAVLRRL</sequence>
<evidence type="ECO:0000256" key="1">
    <source>
        <dbReference type="ARBA" id="ARBA00007484"/>
    </source>
</evidence>
<feature type="active site" description="For autocatalytic cleavage activity" evidence="13">
    <location>
        <position position="194"/>
    </location>
</feature>
<comment type="catalytic activity">
    <reaction evidence="13">
        <text>Hydrolysis of Ala-|-Gly bond in repressor LexA.</text>
        <dbReference type="EC" id="3.4.21.88"/>
    </reaction>
</comment>
<evidence type="ECO:0000256" key="7">
    <source>
        <dbReference type="ARBA" id="ARBA00022813"/>
    </source>
</evidence>
<dbReference type="SUPFAM" id="SSF51306">
    <property type="entry name" value="LexA/Signal peptidase"/>
    <property type="match status" value="1"/>
</dbReference>
<dbReference type="GO" id="GO:0006508">
    <property type="term" value="P:proteolysis"/>
    <property type="evidence" value="ECO:0007669"/>
    <property type="project" value="InterPro"/>
</dbReference>
<dbReference type="NCBIfam" id="TIGR00498">
    <property type="entry name" value="lexA"/>
    <property type="match status" value="1"/>
</dbReference>
<dbReference type="Pfam" id="PF00717">
    <property type="entry name" value="Peptidase_S24"/>
    <property type="match status" value="1"/>
</dbReference>
<dbReference type="InterPro" id="IPR036388">
    <property type="entry name" value="WH-like_DNA-bd_sf"/>
</dbReference>
<comment type="subunit">
    <text evidence="2 13">Homodimer.</text>
</comment>
<evidence type="ECO:0000313" key="18">
    <source>
        <dbReference type="EMBL" id="RKT53344.1"/>
    </source>
</evidence>
<comment type="caution">
    <text evidence="18">The sequence shown here is derived from an EMBL/GenBank/DDBJ whole genome shotgun (WGS) entry which is preliminary data.</text>
</comment>
<keyword evidence="6 13" id="KW-0378">Hydrolase</keyword>
<keyword evidence="11 13" id="KW-0234">DNA repair</keyword>
<dbReference type="InterPro" id="IPR050077">
    <property type="entry name" value="LexA_repressor"/>
</dbReference>
<dbReference type="InterPro" id="IPR039418">
    <property type="entry name" value="LexA-like"/>
</dbReference>
<keyword evidence="4 13" id="KW-0235">DNA replication</keyword>
<keyword evidence="8 13" id="KW-0805">Transcription regulation</keyword>
<keyword evidence="3 13" id="KW-0678">Repressor</keyword>
<evidence type="ECO:0000256" key="13">
    <source>
        <dbReference type="HAMAP-Rule" id="MF_00015"/>
    </source>
</evidence>
<evidence type="ECO:0000256" key="4">
    <source>
        <dbReference type="ARBA" id="ARBA00022705"/>
    </source>
</evidence>
<dbReference type="FunFam" id="2.10.109.10:FF:000001">
    <property type="entry name" value="LexA repressor"/>
    <property type="match status" value="1"/>
</dbReference>
<dbReference type="GO" id="GO:0045892">
    <property type="term" value="P:negative regulation of DNA-templated transcription"/>
    <property type="evidence" value="ECO:0007669"/>
    <property type="project" value="UniProtKB-UniRule"/>
</dbReference>
<evidence type="ECO:0000256" key="10">
    <source>
        <dbReference type="ARBA" id="ARBA00023163"/>
    </source>
</evidence>
<dbReference type="InterPro" id="IPR006199">
    <property type="entry name" value="LexA_DNA-bd_dom"/>
</dbReference>
<evidence type="ECO:0000256" key="9">
    <source>
        <dbReference type="ARBA" id="ARBA00023125"/>
    </source>
</evidence>
<keyword evidence="7 13" id="KW-0068">Autocatalytic cleavage</keyword>
<evidence type="ECO:0000256" key="8">
    <source>
        <dbReference type="ARBA" id="ARBA00023015"/>
    </source>
</evidence>
<dbReference type="InterPro" id="IPR036286">
    <property type="entry name" value="LexA/Signal_pep-like_sf"/>
</dbReference>
<evidence type="ECO:0000256" key="2">
    <source>
        <dbReference type="ARBA" id="ARBA00011738"/>
    </source>
</evidence>
<dbReference type="Gene3D" id="1.10.10.10">
    <property type="entry name" value="Winged helix-like DNA-binding domain superfamily/Winged helix DNA-binding domain"/>
    <property type="match status" value="1"/>
</dbReference>
<dbReference type="PANTHER" id="PTHR33516:SF2">
    <property type="entry name" value="LEXA REPRESSOR-RELATED"/>
    <property type="match status" value="1"/>
</dbReference>
<dbReference type="Pfam" id="PF01726">
    <property type="entry name" value="LexA_DNA_bind"/>
    <property type="match status" value="1"/>
</dbReference>
<evidence type="ECO:0000256" key="6">
    <source>
        <dbReference type="ARBA" id="ARBA00022801"/>
    </source>
</evidence>
<proteinExistence type="inferred from homology"/>
<organism evidence="18 19">
    <name type="scientific">Saccharothrix australiensis</name>
    <dbReference type="NCBI Taxonomy" id="2072"/>
    <lineage>
        <taxon>Bacteria</taxon>
        <taxon>Bacillati</taxon>
        <taxon>Actinomycetota</taxon>
        <taxon>Actinomycetes</taxon>
        <taxon>Pseudonocardiales</taxon>
        <taxon>Pseudonocardiaceae</taxon>
        <taxon>Saccharothrix</taxon>
    </lineage>
</organism>
<dbReference type="FunFam" id="1.10.10.10:FF:000009">
    <property type="entry name" value="LexA repressor"/>
    <property type="match status" value="1"/>
</dbReference>
<dbReference type="InterPro" id="IPR006197">
    <property type="entry name" value="Peptidase_S24_LexA"/>
</dbReference>